<comment type="function">
    <text evidence="1">Transcriptional repressor of xylose-utilizing enzymes.</text>
</comment>
<comment type="caution">
    <text evidence="4">The sequence shown here is derived from an EMBL/GenBank/DDBJ whole genome shotgun (WGS) entry which is preliminary data.</text>
</comment>
<reference evidence="4" key="1">
    <citation type="journal article" date="2021" name="PeerJ">
        <title>Extensive microbial diversity within the chicken gut microbiome revealed by metagenomics and culture.</title>
        <authorList>
            <person name="Gilroy R."/>
            <person name="Ravi A."/>
            <person name="Getino M."/>
            <person name="Pursley I."/>
            <person name="Horton D.L."/>
            <person name="Alikhan N.F."/>
            <person name="Baker D."/>
            <person name="Gharbi K."/>
            <person name="Hall N."/>
            <person name="Watson M."/>
            <person name="Adriaenssens E.M."/>
            <person name="Foster-Nyarko E."/>
            <person name="Jarju S."/>
            <person name="Secka A."/>
            <person name="Antonio M."/>
            <person name="Oren A."/>
            <person name="Chaudhuri R.R."/>
            <person name="La Ragione R."/>
            <person name="Hildebrand F."/>
            <person name="Pallen M.J."/>
        </authorList>
    </citation>
    <scope>NUCLEOTIDE SEQUENCE</scope>
    <source>
        <strain evidence="4">ChiSxjej3B15-24422</strain>
    </source>
</reference>
<dbReference type="CDD" id="cd23763">
    <property type="entry name" value="ASKHA_ATPase_ROK"/>
    <property type="match status" value="1"/>
</dbReference>
<comment type="similarity">
    <text evidence="2">Belongs to the ROK (NagC/XylR) family.</text>
</comment>
<evidence type="ECO:0000256" key="3">
    <source>
        <dbReference type="ARBA" id="ARBA00022629"/>
    </source>
</evidence>
<dbReference type="AlphaFoldDB" id="A0A9D1YNA0"/>
<dbReference type="SUPFAM" id="SSF53067">
    <property type="entry name" value="Actin-like ATPase domain"/>
    <property type="match status" value="1"/>
</dbReference>
<evidence type="ECO:0000256" key="1">
    <source>
        <dbReference type="ARBA" id="ARBA00002486"/>
    </source>
</evidence>
<gene>
    <name evidence="4" type="ORF">H9831_00880</name>
</gene>
<evidence type="ECO:0000313" key="4">
    <source>
        <dbReference type="EMBL" id="HIY59226.1"/>
    </source>
</evidence>
<accession>A0A9D1YNA0</accession>
<dbReference type="GO" id="GO:0042732">
    <property type="term" value="P:D-xylose metabolic process"/>
    <property type="evidence" value="ECO:0007669"/>
    <property type="project" value="UniProtKB-KW"/>
</dbReference>
<evidence type="ECO:0000256" key="2">
    <source>
        <dbReference type="ARBA" id="ARBA00006479"/>
    </source>
</evidence>
<dbReference type="Proteomes" id="UP000824007">
    <property type="component" value="Unassembled WGS sequence"/>
</dbReference>
<dbReference type="InterPro" id="IPR036388">
    <property type="entry name" value="WH-like_DNA-bd_sf"/>
</dbReference>
<reference evidence="4" key="2">
    <citation type="submission" date="2021-04" db="EMBL/GenBank/DDBJ databases">
        <authorList>
            <person name="Gilroy R."/>
        </authorList>
    </citation>
    <scope>NUCLEOTIDE SEQUENCE</scope>
    <source>
        <strain evidence="4">ChiSxjej3B15-24422</strain>
    </source>
</reference>
<dbReference type="Gene3D" id="3.30.420.40">
    <property type="match status" value="2"/>
</dbReference>
<keyword evidence="3" id="KW-0859">Xylose metabolism</keyword>
<keyword evidence="3" id="KW-0119">Carbohydrate metabolism</keyword>
<dbReference type="SUPFAM" id="SSF46785">
    <property type="entry name" value="Winged helix' DNA-binding domain"/>
    <property type="match status" value="1"/>
</dbReference>
<sequence length="332" mass="36844">MASTVTVRGMNQEIIRNCLKGREQVSKTDLAALTGLSFPTVSRTIDHLVNTGEVETVGAGSSSGGRCAMLYRLNPLHAVYLLLTIERGRLRWKLKDLGGNVLDQASRQGEGRLWEAIGETAQSIKGLYPQLRAVVIGAAGMVSKGRLMLSEGDQELEGRDLEGFFSERLEVPVRAVNDMNAAAAGCWSRTGMERGACVCLYLGGNGMGAGIVLDGRVWPGAADFAGELGFLPDMKERLQPWNDAFSARGMQDVYRRIIQTYAVLLNPERIVLYTNPFLEGMMEELYEDCSRYLPEYAVPLLELSDDFERDYEMGMMEIAGKMEWRQKTEFMV</sequence>
<dbReference type="InterPro" id="IPR000600">
    <property type="entry name" value="ROK"/>
</dbReference>
<dbReference type="PANTHER" id="PTHR18964:SF149">
    <property type="entry name" value="BIFUNCTIONAL UDP-N-ACETYLGLUCOSAMINE 2-EPIMERASE_N-ACETYLMANNOSAMINE KINASE"/>
    <property type="match status" value="1"/>
</dbReference>
<organism evidence="4 5">
    <name type="scientific">Candidatus Eisenbergiella pullistercoris</name>
    <dbReference type="NCBI Taxonomy" id="2838555"/>
    <lineage>
        <taxon>Bacteria</taxon>
        <taxon>Bacillati</taxon>
        <taxon>Bacillota</taxon>
        <taxon>Clostridia</taxon>
        <taxon>Lachnospirales</taxon>
        <taxon>Lachnospiraceae</taxon>
        <taxon>Eisenbergiella</taxon>
    </lineage>
</organism>
<evidence type="ECO:0000313" key="5">
    <source>
        <dbReference type="Proteomes" id="UP000824007"/>
    </source>
</evidence>
<dbReference type="Pfam" id="PF00480">
    <property type="entry name" value="ROK"/>
    <property type="match status" value="1"/>
</dbReference>
<proteinExistence type="inferred from homology"/>
<dbReference type="InterPro" id="IPR036390">
    <property type="entry name" value="WH_DNA-bd_sf"/>
</dbReference>
<dbReference type="EMBL" id="DXDD01000008">
    <property type="protein sequence ID" value="HIY59226.1"/>
    <property type="molecule type" value="Genomic_DNA"/>
</dbReference>
<dbReference type="InterPro" id="IPR043129">
    <property type="entry name" value="ATPase_NBD"/>
</dbReference>
<dbReference type="Gene3D" id="1.10.10.10">
    <property type="entry name" value="Winged helix-like DNA-binding domain superfamily/Winged helix DNA-binding domain"/>
    <property type="match status" value="1"/>
</dbReference>
<dbReference type="PANTHER" id="PTHR18964">
    <property type="entry name" value="ROK (REPRESSOR, ORF, KINASE) FAMILY"/>
    <property type="match status" value="1"/>
</dbReference>
<protein>
    <submittedName>
        <fullName evidence="4">ROK family protein</fullName>
    </submittedName>
</protein>
<name>A0A9D1YNA0_9FIRM</name>